<dbReference type="EMBL" id="CATZBU010000004">
    <property type="protein sequence ID" value="CAJ0791767.1"/>
    <property type="molecule type" value="Genomic_DNA"/>
</dbReference>
<accession>A0ABN9IW99</accession>
<evidence type="ECO:0000313" key="3">
    <source>
        <dbReference type="Proteomes" id="UP001189813"/>
    </source>
</evidence>
<evidence type="ECO:0000313" key="2">
    <source>
        <dbReference type="EMBL" id="CAJ0791767.1"/>
    </source>
</evidence>
<keyword evidence="1" id="KW-0472">Membrane</keyword>
<feature type="transmembrane region" description="Helical" evidence="1">
    <location>
        <begin position="7"/>
        <end position="32"/>
    </location>
</feature>
<gene>
    <name evidence="2" type="ORF">LMG19083_02197</name>
</gene>
<keyword evidence="1" id="KW-0812">Transmembrane</keyword>
<proteinExistence type="predicted"/>
<dbReference type="RefSeq" id="WP_316665706.1">
    <property type="nucleotide sequence ID" value="NZ_CATZBU010000004.1"/>
</dbReference>
<keyword evidence="3" id="KW-1185">Reference proteome</keyword>
<keyword evidence="1" id="KW-1133">Transmembrane helix</keyword>
<evidence type="ECO:0008006" key="4">
    <source>
        <dbReference type="Google" id="ProtNLM"/>
    </source>
</evidence>
<comment type="caution">
    <text evidence="2">The sequence shown here is derived from an EMBL/GenBank/DDBJ whole genome shotgun (WGS) entry which is preliminary data.</text>
</comment>
<protein>
    <recommendedName>
        <fullName evidence="4">Transmembrane protein</fullName>
    </recommendedName>
</protein>
<sequence length="41" mass="4387">MTPRQILFAYVAGLLWGMLLIVGAAVTVATVARDVLQMLSP</sequence>
<reference evidence="2 3" key="1">
    <citation type="submission" date="2023-07" db="EMBL/GenBank/DDBJ databases">
        <authorList>
            <person name="Peeters C."/>
        </authorList>
    </citation>
    <scope>NUCLEOTIDE SEQUENCE [LARGE SCALE GENOMIC DNA]</scope>
    <source>
        <strain evidence="2 3">LMG 19083</strain>
    </source>
</reference>
<evidence type="ECO:0000256" key="1">
    <source>
        <dbReference type="SAM" id="Phobius"/>
    </source>
</evidence>
<name>A0ABN9IW99_9RALS</name>
<organism evidence="2 3">
    <name type="scientific">Ralstonia psammae</name>
    <dbReference type="NCBI Taxonomy" id="3058598"/>
    <lineage>
        <taxon>Bacteria</taxon>
        <taxon>Pseudomonadati</taxon>
        <taxon>Pseudomonadota</taxon>
        <taxon>Betaproteobacteria</taxon>
        <taxon>Burkholderiales</taxon>
        <taxon>Burkholderiaceae</taxon>
        <taxon>Ralstonia</taxon>
    </lineage>
</organism>
<dbReference type="Proteomes" id="UP001189813">
    <property type="component" value="Unassembled WGS sequence"/>
</dbReference>